<keyword evidence="3" id="KW-1185">Reference proteome</keyword>
<evidence type="ECO:0000256" key="1">
    <source>
        <dbReference type="SAM" id="MobiDB-lite"/>
    </source>
</evidence>
<dbReference type="Proteomes" id="UP000693946">
    <property type="component" value="Linkage Group LG5"/>
</dbReference>
<proteinExistence type="predicted"/>
<name>A0AAV6QLS9_SOLSE</name>
<protein>
    <submittedName>
        <fullName evidence="2">Uncharacterized protein</fullName>
    </submittedName>
</protein>
<accession>A0AAV6QLS9</accession>
<gene>
    <name evidence="2" type="ORF">JOB18_048241</name>
</gene>
<dbReference type="EMBL" id="JAGKHQ010000017">
    <property type="protein sequence ID" value="KAG7491082.1"/>
    <property type="molecule type" value="Genomic_DNA"/>
</dbReference>
<evidence type="ECO:0000313" key="3">
    <source>
        <dbReference type="Proteomes" id="UP000693946"/>
    </source>
</evidence>
<organism evidence="2 3">
    <name type="scientific">Solea senegalensis</name>
    <name type="common">Senegalese sole</name>
    <dbReference type="NCBI Taxonomy" id="28829"/>
    <lineage>
        <taxon>Eukaryota</taxon>
        <taxon>Metazoa</taxon>
        <taxon>Chordata</taxon>
        <taxon>Craniata</taxon>
        <taxon>Vertebrata</taxon>
        <taxon>Euteleostomi</taxon>
        <taxon>Actinopterygii</taxon>
        <taxon>Neopterygii</taxon>
        <taxon>Teleostei</taxon>
        <taxon>Neoteleostei</taxon>
        <taxon>Acanthomorphata</taxon>
        <taxon>Carangaria</taxon>
        <taxon>Pleuronectiformes</taxon>
        <taxon>Pleuronectoidei</taxon>
        <taxon>Soleidae</taxon>
        <taxon>Solea</taxon>
    </lineage>
</organism>
<sequence>MVTTTTQAESLDRDRQNIQQEQEGKTRELDTFFLGIAGVSQQLTLTPKRPLIWSSTLPFPPLSICSLTSAILHDDSCVFKGGRIRYYLSASVVLYRIRDTFLSFSLKKDVKHTDDGTVVSTDYHVDNQRCLWILTGR</sequence>
<feature type="compositionally biased region" description="Basic and acidic residues" evidence="1">
    <location>
        <begin position="10"/>
        <end position="24"/>
    </location>
</feature>
<comment type="caution">
    <text evidence="2">The sequence shown here is derived from an EMBL/GenBank/DDBJ whole genome shotgun (WGS) entry which is preliminary data.</text>
</comment>
<reference evidence="2 3" key="1">
    <citation type="journal article" date="2021" name="Sci. Rep.">
        <title>Chromosome anchoring in Senegalese sole (Solea senegalensis) reveals sex-associated markers and genome rearrangements in flatfish.</title>
        <authorList>
            <person name="Guerrero-Cozar I."/>
            <person name="Gomez-Garrido J."/>
            <person name="Berbel C."/>
            <person name="Martinez-Blanch J.F."/>
            <person name="Alioto T."/>
            <person name="Claros M.G."/>
            <person name="Gagnaire P.A."/>
            <person name="Manchado M."/>
        </authorList>
    </citation>
    <scope>NUCLEOTIDE SEQUENCE [LARGE SCALE GENOMIC DNA]</scope>
    <source>
        <strain evidence="2">Sse05_10M</strain>
    </source>
</reference>
<dbReference type="AlphaFoldDB" id="A0AAV6QLS9"/>
<feature type="region of interest" description="Disordered" evidence="1">
    <location>
        <begin position="1"/>
        <end position="24"/>
    </location>
</feature>
<evidence type="ECO:0000313" key="2">
    <source>
        <dbReference type="EMBL" id="KAG7491082.1"/>
    </source>
</evidence>